<evidence type="ECO:0000259" key="10">
    <source>
        <dbReference type="Pfam" id="PF00483"/>
    </source>
</evidence>
<dbReference type="GO" id="GO:0005851">
    <property type="term" value="C:eukaryotic translation initiation factor 2B complex"/>
    <property type="evidence" value="ECO:0007669"/>
    <property type="project" value="TreeGrafter"/>
</dbReference>
<name>A0AAD5U082_9FUNG</name>
<evidence type="ECO:0000256" key="1">
    <source>
        <dbReference type="ARBA" id="ARBA00004514"/>
    </source>
</evidence>
<evidence type="ECO:0000256" key="2">
    <source>
        <dbReference type="ARBA" id="ARBA00007878"/>
    </source>
</evidence>
<comment type="function">
    <text evidence="8">Acts as a component of the translation initiation factor 2B (eIF2B) complex, which catalyzes the exchange of GDP for GTP on the eukaryotic initiation factor 2 (eIF2) complex gamma subunit. Its guanine nucleotide exchange factor activity is repressed when bound to eIF2 complex phosphorylated on the alpha subunit, thereby limiting the amount of methionyl-initiator methionine tRNA available to the ribosome and consequently global translation is repressed.</text>
</comment>
<accession>A0AAD5U082</accession>
<comment type="subcellular location">
    <subcellularLocation>
        <location evidence="1">Cytoplasm</location>
        <location evidence="1">Cytosol</location>
    </subcellularLocation>
</comment>
<evidence type="ECO:0000256" key="3">
    <source>
        <dbReference type="ARBA" id="ARBA00022490"/>
    </source>
</evidence>
<comment type="subunit">
    <text evidence="9">Component of the translation initiation factor 2B (eIF2B) complex which is a heterodecamer of two sets of five different subunits: alpha, beta, gamma, delta and epsilon. Subunits alpha, beta and delta comprise a regulatory subcomplex and subunits epsilon and gamma comprise a catalytic subcomplex. Within the complex, the hexameric regulatory complex resides at the center, with the two heterodimeric catalytic subcomplexes bound on opposite sides.</text>
</comment>
<dbReference type="InterPro" id="IPR005835">
    <property type="entry name" value="NTP_transferase_dom"/>
</dbReference>
<dbReference type="CDD" id="cd04198">
    <property type="entry name" value="eIF-2B_gamma_N"/>
    <property type="match status" value="1"/>
</dbReference>
<dbReference type="Proteomes" id="UP001211065">
    <property type="component" value="Unassembled WGS sequence"/>
</dbReference>
<dbReference type="GO" id="GO:0003743">
    <property type="term" value="F:translation initiation factor activity"/>
    <property type="evidence" value="ECO:0007669"/>
    <property type="project" value="UniProtKB-KW"/>
</dbReference>
<evidence type="ECO:0000256" key="6">
    <source>
        <dbReference type="ARBA" id="ARBA00044196"/>
    </source>
</evidence>
<dbReference type="InterPro" id="IPR051960">
    <property type="entry name" value="eIF2B_gamma"/>
</dbReference>
<gene>
    <name evidence="11" type="ORF">HK099_004464</name>
</gene>
<dbReference type="Gene3D" id="3.90.550.10">
    <property type="entry name" value="Spore Coat Polysaccharide Biosynthesis Protein SpsA, Chain A"/>
    <property type="match status" value="1"/>
</dbReference>
<evidence type="ECO:0000256" key="7">
    <source>
        <dbReference type="ARBA" id="ARBA00044229"/>
    </source>
</evidence>
<keyword evidence="3" id="KW-0963">Cytoplasm</keyword>
<dbReference type="PANTHER" id="PTHR45989:SF1">
    <property type="entry name" value="TRANSLATION INITIATION FACTOR EIF-2B SUBUNIT GAMMA"/>
    <property type="match status" value="1"/>
</dbReference>
<evidence type="ECO:0000256" key="8">
    <source>
        <dbReference type="ARBA" id="ARBA00045373"/>
    </source>
</evidence>
<keyword evidence="4" id="KW-0396">Initiation factor</keyword>
<dbReference type="EMBL" id="JADGJW010000316">
    <property type="protein sequence ID" value="KAJ3220053.1"/>
    <property type="molecule type" value="Genomic_DNA"/>
</dbReference>
<dbReference type="InterPro" id="IPR029044">
    <property type="entry name" value="Nucleotide-diphossugar_trans"/>
</dbReference>
<comment type="caution">
    <text evidence="11">The sequence shown here is derived from an EMBL/GenBank/DDBJ whole genome shotgun (WGS) entry which is preliminary data.</text>
</comment>
<evidence type="ECO:0000256" key="9">
    <source>
        <dbReference type="ARBA" id="ARBA00046432"/>
    </source>
</evidence>
<feature type="domain" description="Nucleotidyl transferase" evidence="10">
    <location>
        <begin position="9"/>
        <end position="149"/>
    </location>
</feature>
<evidence type="ECO:0000313" key="11">
    <source>
        <dbReference type="EMBL" id="KAJ3220053.1"/>
    </source>
</evidence>
<dbReference type="AlphaFoldDB" id="A0AAD5U082"/>
<organism evidence="11 12">
    <name type="scientific">Clydaea vesicula</name>
    <dbReference type="NCBI Taxonomy" id="447962"/>
    <lineage>
        <taxon>Eukaryota</taxon>
        <taxon>Fungi</taxon>
        <taxon>Fungi incertae sedis</taxon>
        <taxon>Chytridiomycota</taxon>
        <taxon>Chytridiomycota incertae sedis</taxon>
        <taxon>Chytridiomycetes</taxon>
        <taxon>Lobulomycetales</taxon>
        <taxon>Lobulomycetaceae</taxon>
        <taxon>Clydaea</taxon>
    </lineage>
</organism>
<reference evidence="11" key="1">
    <citation type="submission" date="2020-05" db="EMBL/GenBank/DDBJ databases">
        <title>Phylogenomic resolution of chytrid fungi.</title>
        <authorList>
            <person name="Stajich J.E."/>
            <person name="Amses K."/>
            <person name="Simmons R."/>
            <person name="Seto K."/>
            <person name="Myers J."/>
            <person name="Bonds A."/>
            <person name="Quandt C.A."/>
            <person name="Barry K."/>
            <person name="Liu P."/>
            <person name="Grigoriev I."/>
            <person name="Longcore J.E."/>
            <person name="James T.Y."/>
        </authorList>
    </citation>
    <scope>NUCLEOTIDE SEQUENCE</scope>
    <source>
        <strain evidence="11">JEL0476</strain>
    </source>
</reference>
<dbReference type="GO" id="GO:0002183">
    <property type="term" value="P:cytoplasmic translational initiation"/>
    <property type="evidence" value="ECO:0007669"/>
    <property type="project" value="TreeGrafter"/>
</dbReference>
<evidence type="ECO:0000256" key="4">
    <source>
        <dbReference type="ARBA" id="ARBA00022540"/>
    </source>
</evidence>
<sequence>MGDIQEFQAIILAGVGSRLSVLTEDLDKVPKALLPVANKPMLHYQLQWLESAKITNIIVLAQNSARQKINEFLYKTYELSSRQTKIELICLDEAEGSADSLRHIKDKIKFDFIVLSSDLIIDIPAHTVLDTFRALRSTVTVLFSESSKAERSEGRGNKDEDTSDYVGINHKKARLLYMAPKVDVDDDTFLSLHMALIKKFPVINFHTHLRDAHLYIFNRWVMDLIYSKKHISSLKADLLPLLIECQYNKNLYEREGIDQFQPQSQSMTTAYLCSTTGTPDGMTIPPFMRTNTVSEHSSPNQLYRGMIGMNYSYDVLTKR</sequence>
<keyword evidence="5" id="KW-0648">Protein biosynthesis</keyword>
<evidence type="ECO:0000256" key="5">
    <source>
        <dbReference type="ARBA" id="ARBA00022917"/>
    </source>
</evidence>
<dbReference type="GO" id="GO:0005829">
    <property type="term" value="C:cytosol"/>
    <property type="evidence" value="ECO:0007669"/>
    <property type="project" value="UniProtKB-SubCell"/>
</dbReference>
<dbReference type="GO" id="GO:0005085">
    <property type="term" value="F:guanyl-nucleotide exchange factor activity"/>
    <property type="evidence" value="ECO:0007669"/>
    <property type="project" value="TreeGrafter"/>
</dbReference>
<dbReference type="PANTHER" id="PTHR45989">
    <property type="entry name" value="TRANSLATION INITIATION FACTOR EIF-2B SUBUNIT GAMMA"/>
    <property type="match status" value="1"/>
</dbReference>
<keyword evidence="12" id="KW-1185">Reference proteome</keyword>
<dbReference type="SUPFAM" id="SSF53448">
    <property type="entry name" value="Nucleotide-diphospho-sugar transferases"/>
    <property type="match status" value="1"/>
</dbReference>
<comment type="similarity">
    <text evidence="2">Belongs to the eIF-2B gamma/epsilon subunits family.</text>
</comment>
<protein>
    <recommendedName>
        <fullName evidence="6">Translation initiation factor eIF2B subunit gamma</fullName>
    </recommendedName>
    <alternativeName>
        <fullName evidence="7">eIF2B GDP-GTP exchange factor subunit gamma</fullName>
    </alternativeName>
</protein>
<proteinExistence type="inferred from homology"/>
<dbReference type="Pfam" id="PF00483">
    <property type="entry name" value="NTP_transferase"/>
    <property type="match status" value="1"/>
</dbReference>
<evidence type="ECO:0000313" key="12">
    <source>
        <dbReference type="Proteomes" id="UP001211065"/>
    </source>
</evidence>